<sequence>MMKLLLACILVDLLFANFSPYPDVIWKSCGDCFWFLKRVNERLPDGKKIPGYILSQIEFDKILHRMCADGEYSHRIKTRDASSCDRFLRPFRKYLRHYREVINEGGLYKVTICNRYMERIKLGNPGCPAIYDD</sequence>
<organism evidence="2 3">
    <name type="scientific">Mesorhabditis belari</name>
    <dbReference type="NCBI Taxonomy" id="2138241"/>
    <lineage>
        <taxon>Eukaryota</taxon>
        <taxon>Metazoa</taxon>
        <taxon>Ecdysozoa</taxon>
        <taxon>Nematoda</taxon>
        <taxon>Chromadorea</taxon>
        <taxon>Rhabditida</taxon>
        <taxon>Rhabditina</taxon>
        <taxon>Rhabditomorpha</taxon>
        <taxon>Rhabditoidea</taxon>
        <taxon>Rhabditidae</taxon>
        <taxon>Mesorhabditinae</taxon>
        <taxon>Mesorhabditis</taxon>
    </lineage>
</organism>
<protein>
    <recommendedName>
        <fullName evidence="4">Saposin B-type domain-containing protein</fullName>
    </recommendedName>
</protein>
<evidence type="ECO:0008006" key="4">
    <source>
        <dbReference type="Google" id="ProtNLM"/>
    </source>
</evidence>
<accession>A0AAF3F6E1</accession>
<keyword evidence="1" id="KW-0732">Signal</keyword>
<evidence type="ECO:0000256" key="1">
    <source>
        <dbReference type="SAM" id="SignalP"/>
    </source>
</evidence>
<evidence type="ECO:0000313" key="3">
    <source>
        <dbReference type="WBParaSite" id="MBELARI_LOCUS2341"/>
    </source>
</evidence>
<name>A0AAF3F6E1_9BILA</name>
<evidence type="ECO:0000313" key="2">
    <source>
        <dbReference type="Proteomes" id="UP000887575"/>
    </source>
</evidence>
<dbReference type="AlphaFoldDB" id="A0AAF3F6E1"/>
<feature type="chain" id="PRO_5042232388" description="Saposin B-type domain-containing protein" evidence="1">
    <location>
        <begin position="17"/>
        <end position="133"/>
    </location>
</feature>
<reference evidence="3" key="1">
    <citation type="submission" date="2024-02" db="UniProtKB">
        <authorList>
            <consortium name="WormBaseParasite"/>
        </authorList>
    </citation>
    <scope>IDENTIFICATION</scope>
</reference>
<proteinExistence type="predicted"/>
<keyword evidence="2" id="KW-1185">Reference proteome</keyword>
<dbReference type="Proteomes" id="UP000887575">
    <property type="component" value="Unassembled WGS sequence"/>
</dbReference>
<dbReference type="WBParaSite" id="MBELARI_LOCUS2341">
    <property type="protein sequence ID" value="MBELARI_LOCUS2341"/>
    <property type="gene ID" value="MBELARI_LOCUS2341"/>
</dbReference>
<feature type="signal peptide" evidence="1">
    <location>
        <begin position="1"/>
        <end position="16"/>
    </location>
</feature>